<protein>
    <submittedName>
        <fullName evidence="1">PPFIA1 isoform 18</fullName>
    </submittedName>
</protein>
<reference evidence="1" key="1">
    <citation type="submission" date="2017-12" db="EMBL/GenBank/DDBJ databases">
        <title>High-resolution comparative analysis of great ape genomes.</title>
        <authorList>
            <person name="Pollen A."/>
            <person name="Hastie A."/>
            <person name="Hormozdiari F."/>
            <person name="Dougherty M."/>
            <person name="Liu R."/>
            <person name="Chaisson M."/>
            <person name="Hoppe E."/>
            <person name="Hill C."/>
            <person name="Pang A."/>
            <person name="Hillier L."/>
            <person name="Baker C."/>
            <person name="Armstrong J."/>
            <person name="Shendure J."/>
            <person name="Paten B."/>
            <person name="Wilson R."/>
            <person name="Chao H."/>
            <person name="Schneider V."/>
            <person name="Ventura M."/>
            <person name="Kronenberg Z."/>
            <person name="Murali S."/>
            <person name="Gordon D."/>
            <person name="Cantsilieris S."/>
            <person name="Munson K."/>
            <person name="Nelson B."/>
            <person name="Raja A."/>
            <person name="Underwood J."/>
            <person name="Diekhans M."/>
            <person name="Fiddes I."/>
            <person name="Haussler D."/>
            <person name="Eichler E."/>
        </authorList>
    </citation>
    <scope>NUCLEOTIDE SEQUENCE [LARGE SCALE GENOMIC DNA]</scope>
    <source>
        <strain evidence="1">Susie</strain>
    </source>
</reference>
<name>A0A2J8U0Z1_PONAB</name>
<comment type="caution">
    <text evidence="1">The sequence shown here is derived from an EMBL/GenBank/DDBJ whole genome shotgun (WGS) entry which is preliminary data.</text>
</comment>
<dbReference type="EMBL" id="NDHI03003478">
    <property type="protein sequence ID" value="PNJ38938.1"/>
    <property type="molecule type" value="Genomic_DNA"/>
</dbReference>
<evidence type="ECO:0000313" key="1">
    <source>
        <dbReference type="EMBL" id="PNJ38938.1"/>
    </source>
</evidence>
<sequence>SQPSSGSGQTGRHDPSISRFIFNPDLRSPSVCSLLIHLPSQFHPML</sequence>
<organism evidence="1">
    <name type="scientific">Pongo abelii</name>
    <name type="common">Sumatran orangutan</name>
    <name type="synonym">Pongo pygmaeus abelii</name>
    <dbReference type="NCBI Taxonomy" id="9601"/>
    <lineage>
        <taxon>Eukaryota</taxon>
        <taxon>Metazoa</taxon>
        <taxon>Chordata</taxon>
        <taxon>Craniata</taxon>
        <taxon>Vertebrata</taxon>
        <taxon>Euteleostomi</taxon>
        <taxon>Mammalia</taxon>
        <taxon>Eutheria</taxon>
        <taxon>Euarchontoglires</taxon>
        <taxon>Primates</taxon>
        <taxon>Haplorrhini</taxon>
        <taxon>Catarrhini</taxon>
        <taxon>Hominidae</taxon>
        <taxon>Pongo</taxon>
    </lineage>
</organism>
<feature type="non-terminal residue" evidence="1">
    <location>
        <position position="1"/>
    </location>
</feature>
<dbReference type="AlphaFoldDB" id="A0A2J8U0Z1"/>
<proteinExistence type="predicted"/>
<accession>A0A2J8U0Z1</accession>
<gene>
    <name evidence="1" type="ORF">CR201_G0031626</name>
</gene>